<dbReference type="EMBL" id="CP022515">
    <property type="protein sequence ID" value="ASO07133.1"/>
    <property type="molecule type" value="Genomic_DNA"/>
</dbReference>
<reference evidence="1 2" key="1">
    <citation type="submission" date="2017-07" db="EMBL/GenBank/DDBJ databases">
        <title>Genome Sequence of Arenibacter algicola Strain SMS7 Isolated from a culture of the Diatom Skeletonema marinoi.</title>
        <authorList>
            <person name="Topel M."/>
            <person name="Pinder M.I.M."/>
            <person name="Johansson O.N."/>
            <person name="Kourtchenko O."/>
            <person name="Godhe A."/>
            <person name="Clarke A.K."/>
        </authorList>
    </citation>
    <scope>NUCLEOTIDE SEQUENCE [LARGE SCALE GENOMIC DNA]</scope>
    <source>
        <strain evidence="1 2">SMS7</strain>
    </source>
</reference>
<organism evidence="1 2">
    <name type="scientific">Arenibacter algicola</name>
    <dbReference type="NCBI Taxonomy" id="616991"/>
    <lineage>
        <taxon>Bacteria</taxon>
        <taxon>Pseudomonadati</taxon>
        <taxon>Bacteroidota</taxon>
        <taxon>Flavobacteriia</taxon>
        <taxon>Flavobacteriales</taxon>
        <taxon>Flavobacteriaceae</taxon>
        <taxon>Arenibacter</taxon>
    </lineage>
</organism>
<protein>
    <submittedName>
        <fullName evidence="1">Uncharacterized protein</fullName>
    </submittedName>
</protein>
<dbReference type="Proteomes" id="UP000204551">
    <property type="component" value="Chromosome"/>
</dbReference>
<dbReference type="RefSeq" id="WP_093979471.1">
    <property type="nucleotide sequence ID" value="NZ_CP022515.1"/>
</dbReference>
<sequence length="84" mass="9719">MKVQNEQELIDCIANDIKKYRHNKNITNHGIAHVILRSINLASVEPEPLAKNKDSESICEKCHDHVDYLYDGLCYDCYDDEHGM</sequence>
<evidence type="ECO:0000313" key="2">
    <source>
        <dbReference type="Proteomes" id="UP000204551"/>
    </source>
</evidence>
<proteinExistence type="predicted"/>
<dbReference type="KEGG" id="aalg:AREALGSMS7_03723"/>
<accession>A0A221V0S8</accession>
<evidence type="ECO:0000313" key="1">
    <source>
        <dbReference type="EMBL" id="ASO07133.1"/>
    </source>
</evidence>
<dbReference type="AlphaFoldDB" id="A0A221V0S8"/>
<gene>
    <name evidence="1" type="ORF">AREALGSMS7_03723</name>
</gene>
<name>A0A221V0S8_9FLAO</name>